<dbReference type="EMBL" id="JH687400">
    <property type="protein sequence ID" value="EIM80038.1"/>
    <property type="molecule type" value="Genomic_DNA"/>
</dbReference>
<feature type="compositionally biased region" description="Basic and acidic residues" evidence="1">
    <location>
        <begin position="399"/>
        <end position="424"/>
    </location>
</feature>
<gene>
    <name evidence="3" type="ORF">STEHIDRAFT_172971</name>
</gene>
<dbReference type="KEGG" id="shs:STEHIDRAFT_172971"/>
<evidence type="ECO:0008006" key="5">
    <source>
        <dbReference type="Google" id="ProtNLM"/>
    </source>
</evidence>
<dbReference type="GeneID" id="18804187"/>
<name>R7RYZ2_STEHR</name>
<dbReference type="Proteomes" id="UP000053927">
    <property type="component" value="Unassembled WGS sequence"/>
</dbReference>
<protein>
    <recommendedName>
        <fullName evidence="5">Family A G protein-coupled receptor-like protein</fullName>
    </recommendedName>
</protein>
<feature type="transmembrane region" description="Helical" evidence="2">
    <location>
        <begin position="57"/>
        <end position="81"/>
    </location>
</feature>
<proteinExistence type="predicted"/>
<keyword evidence="4" id="KW-1185">Reference proteome</keyword>
<feature type="transmembrane region" description="Helical" evidence="2">
    <location>
        <begin position="193"/>
        <end position="215"/>
    </location>
</feature>
<dbReference type="OrthoDB" id="3259206at2759"/>
<accession>R7RYZ2</accession>
<feature type="compositionally biased region" description="Polar residues" evidence="1">
    <location>
        <begin position="365"/>
        <end position="379"/>
    </location>
</feature>
<keyword evidence="2" id="KW-0472">Membrane</keyword>
<keyword evidence="2" id="KW-1133">Transmembrane helix</keyword>
<feature type="transmembrane region" description="Helical" evidence="2">
    <location>
        <begin position="236"/>
        <end position="257"/>
    </location>
</feature>
<sequence length="424" mass="47356">MATQTDSQAIFFTFSVDMQGLAFSIAAESVVYGLYAVLFILSSWFLLRRKLRARADIFMFTINTLMFLCATAHWGLALAYVANIGKWYIEAIQEPVPFSTIPNSSPTDRIVNAINSASQHVSFANYVLNDIVVIWRAWLVSGRRARRWIIGVGVCAIVVEVPLFLVAMQLPDAPSVATSKKVRVSLMDLLTPMSYFITLLTNIWATAIVARKAWILRRQLKRASLPFGRASPVGKILILLLESGGLYCMVWALYLAMFSADLVETAPFIYPSALSIIFFYILGICMVYYAGMYLSMVIVLVCLQRTFGEHIVIYSRPSDIPTPRGLTFPTDDRPASNHIRSRIEFQQPHSIVRISTNFSTPDLESNTWPARTSMTSSRHGVSMDGGAVQSQLGPVVERNSYRDSSSECHSADVVEKKEERGFAV</sequence>
<feature type="region of interest" description="Disordered" evidence="1">
    <location>
        <begin position="365"/>
        <end position="424"/>
    </location>
</feature>
<feature type="transmembrane region" description="Helical" evidence="2">
    <location>
        <begin position="20"/>
        <end position="45"/>
    </location>
</feature>
<dbReference type="RefSeq" id="XP_007311017.1">
    <property type="nucleotide sequence ID" value="XM_007310955.1"/>
</dbReference>
<feature type="transmembrane region" description="Helical" evidence="2">
    <location>
        <begin position="148"/>
        <end position="170"/>
    </location>
</feature>
<dbReference type="AlphaFoldDB" id="R7RYZ2"/>
<reference evidence="4" key="1">
    <citation type="journal article" date="2012" name="Science">
        <title>The Paleozoic origin of enzymatic lignin decomposition reconstructed from 31 fungal genomes.</title>
        <authorList>
            <person name="Floudas D."/>
            <person name="Binder M."/>
            <person name="Riley R."/>
            <person name="Barry K."/>
            <person name="Blanchette R.A."/>
            <person name="Henrissat B."/>
            <person name="Martinez A.T."/>
            <person name="Otillar R."/>
            <person name="Spatafora J.W."/>
            <person name="Yadav J.S."/>
            <person name="Aerts A."/>
            <person name="Benoit I."/>
            <person name="Boyd A."/>
            <person name="Carlson A."/>
            <person name="Copeland A."/>
            <person name="Coutinho P.M."/>
            <person name="de Vries R.P."/>
            <person name="Ferreira P."/>
            <person name="Findley K."/>
            <person name="Foster B."/>
            <person name="Gaskell J."/>
            <person name="Glotzer D."/>
            <person name="Gorecki P."/>
            <person name="Heitman J."/>
            <person name="Hesse C."/>
            <person name="Hori C."/>
            <person name="Igarashi K."/>
            <person name="Jurgens J.A."/>
            <person name="Kallen N."/>
            <person name="Kersten P."/>
            <person name="Kohler A."/>
            <person name="Kuees U."/>
            <person name="Kumar T.K.A."/>
            <person name="Kuo A."/>
            <person name="LaButti K."/>
            <person name="Larrondo L.F."/>
            <person name="Lindquist E."/>
            <person name="Ling A."/>
            <person name="Lombard V."/>
            <person name="Lucas S."/>
            <person name="Lundell T."/>
            <person name="Martin R."/>
            <person name="McLaughlin D.J."/>
            <person name="Morgenstern I."/>
            <person name="Morin E."/>
            <person name="Murat C."/>
            <person name="Nagy L.G."/>
            <person name="Nolan M."/>
            <person name="Ohm R.A."/>
            <person name="Patyshakuliyeva A."/>
            <person name="Rokas A."/>
            <person name="Ruiz-Duenas F.J."/>
            <person name="Sabat G."/>
            <person name="Salamov A."/>
            <person name="Samejima M."/>
            <person name="Schmutz J."/>
            <person name="Slot J.C."/>
            <person name="St John F."/>
            <person name="Stenlid J."/>
            <person name="Sun H."/>
            <person name="Sun S."/>
            <person name="Syed K."/>
            <person name="Tsang A."/>
            <person name="Wiebenga A."/>
            <person name="Young D."/>
            <person name="Pisabarro A."/>
            <person name="Eastwood D.C."/>
            <person name="Martin F."/>
            <person name="Cullen D."/>
            <person name="Grigoriev I.V."/>
            <person name="Hibbett D.S."/>
        </authorList>
    </citation>
    <scope>NUCLEOTIDE SEQUENCE [LARGE SCALE GENOMIC DNA]</scope>
    <source>
        <strain evidence="4">FP-91666</strain>
    </source>
</reference>
<feature type="transmembrane region" description="Helical" evidence="2">
    <location>
        <begin position="277"/>
        <end position="303"/>
    </location>
</feature>
<organism evidence="3 4">
    <name type="scientific">Stereum hirsutum (strain FP-91666)</name>
    <name type="common">White-rot fungus</name>
    <dbReference type="NCBI Taxonomy" id="721885"/>
    <lineage>
        <taxon>Eukaryota</taxon>
        <taxon>Fungi</taxon>
        <taxon>Dikarya</taxon>
        <taxon>Basidiomycota</taxon>
        <taxon>Agaricomycotina</taxon>
        <taxon>Agaricomycetes</taxon>
        <taxon>Russulales</taxon>
        <taxon>Stereaceae</taxon>
        <taxon>Stereum</taxon>
    </lineage>
</organism>
<evidence type="ECO:0000256" key="2">
    <source>
        <dbReference type="SAM" id="Phobius"/>
    </source>
</evidence>
<evidence type="ECO:0000313" key="4">
    <source>
        <dbReference type="Proteomes" id="UP000053927"/>
    </source>
</evidence>
<evidence type="ECO:0000313" key="3">
    <source>
        <dbReference type="EMBL" id="EIM80038.1"/>
    </source>
</evidence>
<evidence type="ECO:0000256" key="1">
    <source>
        <dbReference type="SAM" id="MobiDB-lite"/>
    </source>
</evidence>
<keyword evidence="2" id="KW-0812">Transmembrane</keyword>